<dbReference type="InterPro" id="IPR012341">
    <property type="entry name" value="6hp_glycosidase-like_sf"/>
</dbReference>
<dbReference type="Gene3D" id="1.50.10.10">
    <property type="match status" value="1"/>
</dbReference>
<comment type="caution">
    <text evidence="1">The sequence shown here is derived from an EMBL/GenBank/DDBJ whole genome shotgun (WGS) entry which is preliminary data.</text>
</comment>
<proteinExistence type="predicted"/>
<keyword evidence="2" id="KW-1185">Reference proteome</keyword>
<evidence type="ECO:0000313" key="1">
    <source>
        <dbReference type="EMBL" id="MFC0210224.1"/>
    </source>
</evidence>
<dbReference type="EMBL" id="JBHLXD010000043">
    <property type="protein sequence ID" value="MFC0210224.1"/>
    <property type="molecule type" value="Genomic_DNA"/>
</dbReference>
<protein>
    <recommendedName>
        <fullName evidence="3">Mur ligase</fullName>
    </recommendedName>
</protein>
<dbReference type="SUPFAM" id="SSF48208">
    <property type="entry name" value="Six-hairpin glycosidases"/>
    <property type="match status" value="1"/>
</dbReference>
<gene>
    <name evidence="1" type="ORF">ACFFJ2_17645</name>
</gene>
<evidence type="ECO:0008006" key="3">
    <source>
        <dbReference type="Google" id="ProtNLM"/>
    </source>
</evidence>
<organism evidence="1 2">
    <name type="scientific">Chelativorans intermedius</name>
    <dbReference type="NCBI Taxonomy" id="515947"/>
    <lineage>
        <taxon>Bacteria</taxon>
        <taxon>Pseudomonadati</taxon>
        <taxon>Pseudomonadota</taxon>
        <taxon>Alphaproteobacteria</taxon>
        <taxon>Hyphomicrobiales</taxon>
        <taxon>Phyllobacteriaceae</taxon>
        <taxon>Chelativorans</taxon>
    </lineage>
</organism>
<evidence type="ECO:0000313" key="2">
    <source>
        <dbReference type="Proteomes" id="UP001589755"/>
    </source>
</evidence>
<reference evidence="1 2" key="1">
    <citation type="submission" date="2024-09" db="EMBL/GenBank/DDBJ databases">
        <authorList>
            <person name="Sun Q."/>
            <person name="Mori K."/>
        </authorList>
    </citation>
    <scope>NUCLEOTIDE SEQUENCE [LARGE SCALE GENOMIC DNA]</scope>
    <source>
        <strain evidence="1 2">CCM 8543</strain>
    </source>
</reference>
<name>A0ABV6DC36_9HYPH</name>
<dbReference type="InterPro" id="IPR008928">
    <property type="entry name" value="6-hairpin_glycosidase_sf"/>
</dbReference>
<dbReference type="Proteomes" id="UP001589755">
    <property type="component" value="Unassembled WGS sequence"/>
</dbReference>
<accession>A0ABV6DC36</accession>
<sequence>MKPASLPILLMRMRAHVEKQATPLPSPWPTFVLFFSFTDGKQRAEVVTVTGPDFATAWRKGSQRVQRLAAAKKLNGRWLRVDWVTEVEEMTWSALRALLEVTKRNYFRRGISLDRGFKHAFLEMELNANAMLYGGAAIFGAVLNTANFQRYAAIRHGLKDLDFPDEGQVQVFTTLGAFAAIGSPEVFSLSGTDLYAGRRVIERLTPDHVRALVQSGSSYLATQVGPEGRFIYGWHPCFDRQINAYNALRHASSLYAMVEAWEVTRDPVLKEAIDRALGYLTDVLIKSVETKDGKMAFLVDERGEIKLGGNAVCLLALVKYSEVTGTERYLALLEQLALGIVHMQDPETGKFSHVLVYPSLALKEAFRVIYYEGEAAFGLMRLYGLTRDPRWLQAVERAFEHFIKAQHWRAHDHWLSYCVNELTRYRPLEKYYRFGIQNFIGHLDFVIERITTFPTLLELMMAAQKMVSRLQQQEDMRHVLDRVDIEKFYRALHTRAHYLLNGHFWPEFAMFFARPERIVGSFFIRHHAFRVRIDDVEHYLSGYVAYLNYLENES</sequence>
<dbReference type="RefSeq" id="WP_261522630.1">
    <property type="nucleotide sequence ID" value="NZ_JAODNW010000033.1"/>
</dbReference>